<feature type="non-terminal residue" evidence="3">
    <location>
        <position position="1"/>
    </location>
</feature>
<comment type="caution">
    <text evidence="3">The sequence shown here is derived from an EMBL/GenBank/DDBJ whole genome shotgun (WGS) entry which is preliminary data.</text>
</comment>
<gene>
    <name evidence="3" type="ORF">GHK86_13295</name>
</gene>
<evidence type="ECO:0008006" key="5">
    <source>
        <dbReference type="Google" id="ProtNLM"/>
    </source>
</evidence>
<evidence type="ECO:0000256" key="2">
    <source>
        <dbReference type="ARBA" id="ARBA00022801"/>
    </source>
</evidence>
<evidence type="ECO:0000256" key="1">
    <source>
        <dbReference type="ARBA" id="ARBA00022729"/>
    </source>
</evidence>
<keyword evidence="1" id="KW-0732">Signal</keyword>
<evidence type="ECO:0000313" key="4">
    <source>
        <dbReference type="Proteomes" id="UP000437736"/>
    </source>
</evidence>
<dbReference type="PANTHER" id="PTHR43037:SF5">
    <property type="entry name" value="FERULOYL ESTERASE"/>
    <property type="match status" value="1"/>
</dbReference>
<accession>A0ABW9QW65</accession>
<evidence type="ECO:0000313" key="3">
    <source>
        <dbReference type="EMBL" id="MST33688.1"/>
    </source>
</evidence>
<organism evidence="3 4">
    <name type="scientific">Acidiferrimicrobium australe</name>
    <dbReference type="NCBI Taxonomy" id="2664430"/>
    <lineage>
        <taxon>Bacteria</taxon>
        <taxon>Bacillati</taxon>
        <taxon>Actinomycetota</taxon>
        <taxon>Acidimicrobiia</taxon>
        <taxon>Acidimicrobiales</taxon>
        <taxon>Acidimicrobiaceae</taxon>
        <taxon>Acidiferrimicrobium</taxon>
    </lineage>
</organism>
<dbReference type="PANTHER" id="PTHR43037">
    <property type="entry name" value="UNNAMED PRODUCT-RELATED"/>
    <property type="match status" value="1"/>
</dbReference>
<name>A0ABW9QW65_9ACTN</name>
<protein>
    <recommendedName>
        <fullName evidence="5">Polyhydroxybutyrate depolymerase</fullName>
    </recommendedName>
</protein>
<reference evidence="3 4" key="1">
    <citation type="submission" date="2019-11" db="EMBL/GenBank/DDBJ databases">
        <title>Acidiferrimicrobium australis gen. nov., sp. nov., an acidophilic and obligately heterotrophic, member of the Actinobacteria that catalyses dissimilatory oxido- reduction of iron isolated from metal-rich acidic water in Chile.</title>
        <authorList>
            <person name="Gonzalez D."/>
            <person name="Huber K."/>
            <person name="Hedrich S."/>
            <person name="Rojas-Villalobos C."/>
            <person name="Quatrini R."/>
            <person name="Dinamarca M.A."/>
            <person name="Schwarz A."/>
            <person name="Canales C."/>
            <person name="Nancucheo I."/>
        </authorList>
    </citation>
    <scope>NUCLEOTIDE SEQUENCE [LARGE SCALE GENOMIC DNA]</scope>
    <source>
        <strain evidence="3 4">USS-CCA1</strain>
    </source>
</reference>
<dbReference type="InterPro" id="IPR050955">
    <property type="entry name" value="Plant_Biomass_Hydrol_Est"/>
</dbReference>
<dbReference type="EMBL" id="WJHE01000692">
    <property type="protein sequence ID" value="MST33688.1"/>
    <property type="molecule type" value="Genomic_DNA"/>
</dbReference>
<keyword evidence="4" id="KW-1185">Reference proteome</keyword>
<proteinExistence type="predicted"/>
<dbReference type="InterPro" id="IPR029058">
    <property type="entry name" value="AB_hydrolase_fold"/>
</dbReference>
<keyword evidence="2" id="KW-0378">Hydrolase</keyword>
<dbReference type="Gene3D" id="3.40.50.1820">
    <property type="entry name" value="alpha/beta hydrolase"/>
    <property type="match status" value="1"/>
</dbReference>
<dbReference type="Proteomes" id="UP000437736">
    <property type="component" value="Unassembled WGS sequence"/>
</dbReference>
<sequence length="297" mass="30891">RRRLGLPLAVTAATAGMVAAMLLPVRPAVPTGARAWTRTIVVGGRRRHELVVAPRHDAVGLPLYVVLHGSDATPAFEERRTGLSYLAGEGRAVLVYPAGFAESWNAGQGCCGDAGATHSDDVAFIEAVVADAVDHLGVDPRRVFLVGYSNGGKMALRMLSVDPAAFAGVAVYAATPLVPVEHGPPVPVLIAGGTADPRTPWSGPPQVQNGALAPSVVGAADILRRRDRTGAGAEVTTSAGGRVRVTTWQGPSRREVVRLVAYRGRGHAWPQAHDAPLPLAPLVVAFFDQVSASPDGT</sequence>
<dbReference type="SUPFAM" id="SSF53474">
    <property type="entry name" value="alpha/beta-Hydrolases"/>
    <property type="match status" value="1"/>
</dbReference>